<keyword evidence="3" id="KW-0732">Signal</keyword>
<feature type="signal peptide" evidence="3">
    <location>
        <begin position="1"/>
        <end position="21"/>
    </location>
</feature>
<dbReference type="Proteomes" id="UP000220214">
    <property type="component" value="Unassembled WGS sequence"/>
</dbReference>
<dbReference type="InterPro" id="IPR006484">
    <property type="entry name" value="PYST_B"/>
</dbReference>
<feature type="chain" id="PRO_5008915911" evidence="3">
    <location>
        <begin position="22"/>
        <end position="248"/>
    </location>
</feature>
<evidence type="ECO:0000256" key="2">
    <source>
        <dbReference type="SAM" id="Phobius"/>
    </source>
</evidence>
<dbReference type="NCBIfam" id="TIGR01597">
    <property type="entry name" value="PYST-B"/>
    <property type="match status" value="1"/>
</dbReference>
<keyword evidence="2" id="KW-0472">Membrane</keyword>
<gene>
    <name evidence="4" type="ORF">PBNK65E_000495600</name>
</gene>
<feature type="transmembrane region" description="Helical" evidence="2">
    <location>
        <begin position="220"/>
        <end position="239"/>
    </location>
</feature>
<keyword evidence="2" id="KW-1133">Transmembrane helix</keyword>
<dbReference type="VEuPathDB" id="PlasmoDB:PBANKA_1300031"/>
<feature type="coiled-coil region" evidence="1">
    <location>
        <begin position="108"/>
        <end position="182"/>
    </location>
</feature>
<organism evidence="4 5">
    <name type="scientific">Plasmodium berghei</name>
    <dbReference type="NCBI Taxonomy" id="5821"/>
    <lineage>
        <taxon>Eukaryota</taxon>
        <taxon>Sar</taxon>
        <taxon>Alveolata</taxon>
        <taxon>Apicomplexa</taxon>
        <taxon>Aconoidasida</taxon>
        <taxon>Haemosporida</taxon>
        <taxon>Plasmodiidae</taxon>
        <taxon>Plasmodium</taxon>
        <taxon>Plasmodium (Vinckeia)</taxon>
    </lineage>
</organism>
<feature type="transmembrane region" description="Helical" evidence="2">
    <location>
        <begin position="195"/>
        <end position="214"/>
    </location>
</feature>
<sequence length="248" mass="28633">MRVSILKCVLFSIVICSFEYAQNELYFVNDRGIYLERNVINFRNNRTLADSDNQFDLYDFYQSTLSLASQLGDCVEGNKEIAHLRNIIDSHIKKHKGSSTSLDLKNVDSKTKKKINELRKELEEVKKELDNKRNDELAIQPIENKKIIKKDGNSSVSEHEDFKQLENNKNNKNNKIESCNCHMKSKLTKKIKKQLIKVILSYLIFVAVGVSAPITGVFSLFILLIPSGFSMFFFFCRLIESSSKLKKY</sequence>
<name>A0A1D3JNS2_PLABE</name>
<evidence type="ECO:0000256" key="3">
    <source>
        <dbReference type="SAM" id="SignalP"/>
    </source>
</evidence>
<accession>A0A1D3JNS2</accession>
<dbReference type="Pfam" id="PF09592">
    <property type="entry name" value="DUF2031"/>
    <property type="match status" value="1"/>
</dbReference>
<keyword evidence="1" id="KW-0175">Coiled coil</keyword>
<evidence type="ECO:0000313" key="4">
    <source>
        <dbReference type="EMBL" id="SBW38129.1"/>
    </source>
</evidence>
<dbReference type="AlphaFoldDB" id="A0A1D3JNS2"/>
<keyword evidence="2" id="KW-0812">Transmembrane</keyword>
<evidence type="ECO:0000313" key="5">
    <source>
        <dbReference type="Proteomes" id="UP000220214"/>
    </source>
</evidence>
<dbReference type="EMBL" id="FLVA01000069">
    <property type="protein sequence ID" value="SBW38129.1"/>
    <property type="molecule type" value="Genomic_DNA"/>
</dbReference>
<protein>
    <submittedName>
        <fullName evidence="4">Fam-b protein</fullName>
    </submittedName>
</protein>
<reference evidence="4 5" key="1">
    <citation type="submission" date="2016-05" db="EMBL/GenBank/DDBJ databases">
        <authorList>
            <consortium name="Pathogen Informatics"/>
        </authorList>
    </citation>
    <scope>NUCLEOTIDE SEQUENCE [LARGE SCALE GENOMIC DNA]</scope>
    <source>
        <strain evidence="4 5">NK65e</strain>
    </source>
</reference>
<proteinExistence type="predicted"/>
<evidence type="ECO:0000256" key="1">
    <source>
        <dbReference type="SAM" id="Coils"/>
    </source>
</evidence>